<dbReference type="Proteomes" id="UP000190675">
    <property type="component" value="Chromosome I"/>
</dbReference>
<evidence type="ECO:0000313" key="1">
    <source>
        <dbReference type="EMBL" id="SHH21039.1"/>
    </source>
</evidence>
<organism evidence="1 2">
    <name type="scientific">Bradyrhizobium erythrophlei</name>
    <dbReference type="NCBI Taxonomy" id="1437360"/>
    <lineage>
        <taxon>Bacteria</taxon>
        <taxon>Pseudomonadati</taxon>
        <taxon>Pseudomonadota</taxon>
        <taxon>Alphaproteobacteria</taxon>
        <taxon>Hyphomicrobiales</taxon>
        <taxon>Nitrobacteraceae</taxon>
        <taxon>Bradyrhizobium</taxon>
    </lineage>
</organism>
<proteinExistence type="predicted"/>
<dbReference type="EMBL" id="LT670818">
    <property type="protein sequence ID" value="SHH21039.1"/>
    <property type="molecule type" value="Genomic_DNA"/>
</dbReference>
<reference evidence="1 2" key="1">
    <citation type="submission" date="2016-11" db="EMBL/GenBank/DDBJ databases">
        <authorList>
            <person name="Jaros S."/>
            <person name="Januszkiewicz K."/>
            <person name="Wedrychowicz H."/>
        </authorList>
    </citation>
    <scope>NUCLEOTIDE SEQUENCE [LARGE SCALE GENOMIC DNA]</scope>
    <source>
        <strain evidence="1 2">GAS242</strain>
    </source>
</reference>
<evidence type="ECO:0000313" key="2">
    <source>
        <dbReference type="Proteomes" id="UP000190675"/>
    </source>
</evidence>
<dbReference type="RefSeq" id="WP_154073534.1">
    <property type="nucleotide sequence ID" value="NZ_LT670818.1"/>
</dbReference>
<dbReference type="OrthoDB" id="8079884at2"/>
<name>A0A1M5R4X1_9BRAD</name>
<sequence length="126" mass="14477">MMLPPNAIFRDLTAPVNKRVEYLRRVVQNLESYGPHREIISVRMGVAGRGISPHYKFETPVEYSITNVGIKAAFPEAFIVYHGASHEQMTAFDLRDIRDEHWSSKTMSYQDVRNILGEVRAERKGI</sequence>
<protein>
    <submittedName>
        <fullName evidence="1">Uncharacterized protein</fullName>
    </submittedName>
</protein>
<accession>A0A1M5R4X1</accession>
<dbReference type="AlphaFoldDB" id="A0A1M5R4X1"/>
<gene>
    <name evidence="1" type="ORF">SAMN05444169_6331</name>
</gene>